<dbReference type="SUPFAM" id="SSF52540">
    <property type="entry name" value="P-loop containing nucleoside triphosphate hydrolases"/>
    <property type="match status" value="1"/>
</dbReference>
<keyword evidence="3" id="KW-0812">Transmembrane</keyword>
<accession>A0ABM0MHP1</accession>
<feature type="non-terminal residue" evidence="5">
    <location>
        <position position="192"/>
    </location>
</feature>
<dbReference type="Gene3D" id="3.40.50.300">
    <property type="entry name" value="P-loop containing nucleotide triphosphate hydrolases"/>
    <property type="match status" value="1"/>
</dbReference>
<proteinExistence type="predicted"/>
<keyword evidence="4" id="KW-1185">Reference proteome</keyword>
<dbReference type="InterPro" id="IPR037359">
    <property type="entry name" value="NST/OST"/>
</dbReference>
<evidence type="ECO:0000256" key="3">
    <source>
        <dbReference type="SAM" id="Phobius"/>
    </source>
</evidence>
<evidence type="ECO:0000313" key="4">
    <source>
        <dbReference type="Proteomes" id="UP000694865"/>
    </source>
</evidence>
<sequence length="192" mass="21608">MNFLNIARRKRKFVAFTAIVSVCGYLVYSMLICCPAISHSSGVRLRQNLHILGSEDDLRQPGGGDGGLHVYGVDGVDIHGFYGGVKPDDPVKRENIWEDEDDETDTDRDFERYDDEDTDDTNHTRLGGKSVDSIAANKTNATRKLPQAVIIGVKKCGTRALLEFIRMHPDVRAPGPEVHFFDRFYTLGEDWY</sequence>
<keyword evidence="1" id="KW-0808">Transferase</keyword>
<protein>
    <submittedName>
        <fullName evidence="5">Heparan sulfate glucosamine 3-O-sulfotransferase 2-like</fullName>
    </submittedName>
</protein>
<organism evidence="4 5">
    <name type="scientific">Saccoglossus kowalevskii</name>
    <name type="common">Acorn worm</name>
    <dbReference type="NCBI Taxonomy" id="10224"/>
    <lineage>
        <taxon>Eukaryota</taxon>
        <taxon>Metazoa</taxon>
        <taxon>Hemichordata</taxon>
        <taxon>Enteropneusta</taxon>
        <taxon>Harrimaniidae</taxon>
        <taxon>Saccoglossus</taxon>
    </lineage>
</organism>
<dbReference type="PANTHER" id="PTHR10605:SF72">
    <property type="entry name" value="HEPARAN SULFATE 3-O SULFOTRANSFERASE-B, ISOFORM A"/>
    <property type="match status" value="1"/>
</dbReference>
<dbReference type="Proteomes" id="UP000694865">
    <property type="component" value="Unplaced"/>
</dbReference>
<name>A0ABM0MHP1_SACKO</name>
<dbReference type="RefSeq" id="XP_006819532.1">
    <property type="nucleotide sequence ID" value="XM_006819469.1"/>
</dbReference>
<reference evidence="5" key="1">
    <citation type="submission" date="2025-08" db="UniProtKB">
        <authorList>
            <consortium name="RefSeq"/>
        </authorList>
    </citation>
    <scope>IDENTIFICATION</scope>
    <source>
        <tissue evidence="5">Testes</tissue>
    </source>
</reference>
<keyword evidence="3" id="KW-0472">Membrane</keyword>
<dbReference type="InterPro" id="IPR027417">
    <property type="entry name" value="P-loop_NTPase"/>
</dbReference>
<evidence type="ECO:0000256" key="1">
    <source>
        <dbReference type="ARBA" id="ARBA00022679"/>
    </source>
</evidence>
<evidence type="ECO:0000313" key="5">
    <source>
        <dbReference type="RefSeq" id="XP_006819532.1"/>
    </source>
</evidence>
<gene>
    <name evidence="5" type="primary">LOC102800708</name>
</gene>
<evidence type="ECO:0000256" key="2">
    <source>
        <dbReference type="SAM" id="MobiDB-lite"/>
    </source>
</evidence>
<dbReference type="PANTHER" id="PTHR10605">
    <property type="entry name" value="HEPARAN SULFATE SULFOTRANSFERASE"/>
    <property type="match status" value="1"/>
</dbReference>
<feature type="compositionally biased region" description="Acidic residues" evidence="2">
    <location>
        <begin position="97"/>
        <end position="119"/>
    </location>
</feature>
<keyword evidence="3" id="KW-1133">Transmembrane helix</keyword>
<feature type="region of interest" description="Disordered" evidence="2">
    <location>
        <begin position="92"/>
        <end position="126"/>
    </location>
</feature>
<feature type="transmembrane region" description="Helical" evidence="3">
    <location>
        <begin position="12"/>
        <end position="31"/>
    </location>
</feature>
<dbReference type="GeneID" id="102800708"/>